<reference evidence="2 3" key="1">
    <citation type="submission" date="2016-11" db="EMBL/GenBank/DDBJ databases">
        <authorList>
            <person name="Jaros S."/>
            <person name="Januszkiewicz K."/>
            <person name="Wedrychowicz H."/>
        </authorList>
    </citation>
    <scope>NUCLEOTIDE SEQUENCE [LARGE SCALE GENOMIC DNA]</scope>
    <source>
        <strain evidence="2 3">YL228</strain>
    </source>
</reference>
<dbReference type="AlphaFoldDB" id="A0A1K1N1V1"/>
<protein>
    <submittedName>
        <fullName evidence="2">AAA domain (Dynein-related subfamily)</fullName>
    </submittedName>
</protein>
<dbReference type="SUPFAM" id="SSF52540">
    <property type="entry name" value="P-loop containing nucleoside triphosphate hydrolases"/>
    <property type="match status" value="1"/>
</dbReference>
<dbReference type="GO" id="GO:0005524">
    <property type="term" value="F:ATP binding"/>
    <property type="evidence" value="ECO:0007669"/>
    <property type="project" value="InterPro"/>
</dbReference>
<dbReference type="EMBL" id="FPIP01000003">
    <property type="protein sequence ID" value="SFW28262.1"/>
    <property type="molecule type" value="Genomic_DNA"/>
</dbReference>
<dbReference type="PANTHER" id="PTHR37291">
    <property type="entry name" value="5-METHYLCYTOSINE-SPECIFIC RESTRICTION ENZYME B"/>
    <property type="match status" value="1"/>
</dbReference>
<accession>A0A1K1N1V1</accession>
<dbReference type="Gene3D" id="3.40.50.300">
    <property type="entry name" value="P-loop containing nucleotide triphosphate hydrolases"/>
    <property type="match status" value="1"/>
</dbReference>
<dbReference type="PANTHER" id="PTHR37291:SF1">
    <property type="entry name" value="TYPE IV METHYL-DIRECTED RESTRICTION ENZYME ECOKMCRB SUBUNIT"/>
    <property type="match status" value="1"/>
</dbReference>
<dbReference type="InterPro" id="IPR011704">
    <property type="entry name" value="ATPase_dyneun-rel_AAA"/>
</dbReference>
<dbReference type="Pfam" id="PF07728">
    <property type="entry name" value="AAA_5"/>
    <property type="match status" value="1"/>
</dbReference>
<dbReference type="Proteomes" id="UP000183461">
    <property type="component" value="Unassembled WGS sequence"/>
</dbReference>
<gene>
    <name evidence="2" type="ORF">SAMN02910280_1523</name>
</gene>
<feature type="domain" description="ATPase dynein-related AAA" evidence="1">
    <location>
        <begin position="273"/>
        <end position="454"/>
    </location>
</feature>
<dbReference type="InterPro" id="IPR052934">
    <property type="entry name" value="Methyl-DNA_Rec/Restrict_Enz"/>
</dbReference>
<evidence type="ECO:0000313" key="3">
    <source>
        <dbReference type="Proteomes" id="UP000183461"/>
    </source>
</evidence>
<dbReference type="GO" id="GO:0016887">
    <property type="term" value="F:ATP hydrolysis activity"/>
    <property type="evidence" value="ECO:0007669"/>
    <property type="project" value="InterPro"/>
</dbReference>
<evidence type="ECO:0000259" key="1">
    <source>
        <dbReference type="Pfam" id="PF07728"/>
    </source>
</evidence>
<name>A0A1K1N1V1_RUMFL</name>
<proteinExistence type="predicted"/>
<sequence length="586" mass="67980">MEKTKIIEELKQKNEIQPTEFDGTYSSVCEAVECYAKLKKTALIDYKDLDLLYYLSLGFWTGDKNELKQHIQNSHLLHIDKHMLYETVEKIWNKGARMLFTHLVDQNEMSFLTKPITFKNSLIAEKPEAIQFFFKMCINLSGLENDSKVLDTAHKMLNPLIKESGMPVFAFSRILHCLKPATFPILGESMTNSMVFREIGVGIKNVDDISHYIFNCRKIIDYRNSHFKFKNMRIFDVMSWKLLAEFKTETENKSDTDLTHRKHSKSEASLNQILYGPPGTGKTYNVVKYAVQLIEGKKNDDEPYSAIKERYEKYANSGQIKFTTFHQAYSYEEFVEGIRPVVVDRYGNDTSVAHEDTTVIYRPFNGVFKSLCEKASKSPHMKFVSIIDEINRGNISRIFGELITLIENTKRGSSVILPYSQSDFFVPSNVYILGTMNTADRSIAMLDTALRRRFDFVEMMPMPSLLGECGGVDLCELLTALNERIEYYYDREHAIGHAYFMNADGCIKTLDELKEVFATKIIPLLQEYFFDDYERIKLVLNDDNTFIECITPKYIKKFDSGQKLYRLGKPENWSKEHFIRIYKDIS</sequence>
<dbReference type="RefSeq" id="WP_072299848.1">
    <property type="nucleotide sequence ID" value="NZ_FPIP01000003.1"/>
</dbReference>
<organism evidence="2 3">
    <name type="scientific">Ruminococcus flavefaciens</name>
    <dbReference type="NCBI Taxonomy" id="1265"/>
    <lineage>
        <taxon>Bacteria</taxon>
        <taxon>Bacillati</taxon>
        <taxon>Bacillota</taxon>
        <taxon>Clostridia</taxon>
        <taxon>Eubacteriales</taxon>
        <taxon>Oscillospiraceae</taxon>
        <taxon>Ruminococcus</taxon>
    </lineage>
</organism>
<evidence type="ECO:0000313" key="2">
    <source>
        <dbReference type="EMBL" id="SFW28262.1"/>
    </source>
</evidence>
<dbReference type="InterPro" id="IPR027417">
    <property type="entry name" value="P-loop_NTPase"/>
</dbReference>